<dbReference type="Gene3D" id="1.25.10.10">
    <property type="entry name" value="Leucine-rich Repeat Variant"/>
    <property type="match status" value="1"/>
</dbReference>
<dbReference type="SUPFAM" id="SSF48371">
    <property type="entry name" value="ARM repeat"/>
    <property type="match status" value="1"/>
</dbReference>
<dbReference type="OrthoDB" id="668540at2759"/>
<dbReference type="InterPro" id="IPR033133">
    <property type="entry name" value="PUM-HD"/>
</dbReference>
<dbReference type="GO" id="GO:0045947">
    <property type="term" value="P:negative regulation of translational initiation"/>
    <property type="evidence" value="ECO:0007669"/>
    <property type="project" value="EnsemblFungi"/>
</dbReference>
<feature type="repeat" description="Pumilio" evidence="2">
    <location>
        <begin position="185"/>
        <end position="221"/>
    </location>
</feature>
<proteinExistence type="predicted"/>
<dbReference type="EMBL" id="DS480398">
    <property type="protein sequence ID" value="EDO17802.1"/>
    <property type="molecule type" value="Genomic_DNA"/>
</dbReference>
<dbReference type="InParanoid" id="A7TIZ0"/>
<dbReference type="FunCoup" id="A7TIZ0">
    <property type="interactions" value="97"/>
</dbReference>
<evidence type="ECO:0000313" key="6">
    <source>
        <dbReference type="Proteomes" id="UP000000267"/>
    </source>
</evidence>
<dbReference type="RefSeq" id="XP_001645660.1">
    <property type="nucleotide sequence ID" value="XM_001645610.1"/>
</dbReference>
<organism evidence="6">
    <name type="scientific">Vanderwaltozyma polyspora (strain ATCC 22028 / DSM 70294 / BCRC 21397 / CBS 2163 / NBRC 10782 / NRRL Y-8283 / UCD 57-17)</name>
    <name type="common">Kluyveromyces polysporus</name>
    <dbReference type="NCBI Taxonomy" id="436907"/>
    <lineage>
        <taxon>Eukaryota</taxon>
        <taxon>Fungi</taxon>
        <taxon>Dikarya</taxon>
        <taxon>Ascomycota</taxon>
        <taxon>Saccharomycotina</taxon>
        <taxon>Saccharomycetes</taxon>
        <taxon>Saccharomycetales</taxon>
        <taxon>Saccharomycetaceae</taxon>
        <taxon>Vanderwaltozyma</taxon>
    </lineage>
</organism>
<dbReference type="PANTHER" id="PTHR12537">
    <property type="entry name" value="RNA BINDING PROTEIN PUMILIO-RELATED"/>
    <property type="match status" value="1"/>
</dbReference>
<dbReference type="InterPro" id="IPR016024">
    <property type="entry name" value="ARM-type_fold"/>
</dbReference>
<dbReference type="InterPro" id="IPR001313">
    <property type="entry name" value="Pumilio_RNA-bd_rpt"/>
</dbReference>
<dbReference type="GO" id="GO:0030674">
    <property type="term" value="F:protein-macromolecule adaptor activity"/>
    <property type="evidence" value="ECO:0007669"/>
    <property type="project" value="EnsemblFungi"/>
</dbReference>
<feature type="domain" description="PUM-HD" evidence="4">
    <location>
        <begin position="86"/>
        <end position="488"/>
    </location>
</feature>
<dbReference type="GeneID" id="5546055"/>
<dbReference type="InterPro" id="IPR011989">
    <property type="entry name" value="ARM-like"/>
</dbReference>
<dbReference type="PROSITE" id="PS50303">
    <property type="entry name" value="PUM_HD"/>
    <property type="match status" value="1"/>
</dbReference>
<feature type="repeat" description="Pumilio" evidence="2">
    <location>
        <begin position="110"/>
        <end position="148"/>
    </location>
</feature>
<feature type="region of interest" description="Disordered" evidence="3">
    <location>
        <begin position="20"/>
        <end position="40"/>
    </location>
</feature>
<dbReference type="SMART" id="SM00025">
    <property type="entry name" value="Pumilio"/>
    <property type="match status" value="8"/>
</dbReference>
<dbReference type="GO" id="GO:0003729">
    <property type="term" value="F:mRNA binding"/>
    <property type="evidence" value="ECO:0007669"/>
    <property type="project" value="EnsemblFungi"/>
</dbReference>
<dbReference type="GO" id="GO:0005737">
    <property type="term" value="C:cytoplasm"/>
    <property type="evidence" value="ECO:0007669"/>
    <property type="project" value="EnsemblFungi"/>
</dbReference>
<dbReference type="PROSITE" id="PS50302">
    <property type="entry name" value="PUM"/>
    <property type="match status" value="6"/>
</dbReference>
<evidence type="ECO:0000313" key="5">
    <source>
        <dbReference type="EMBL" id="EDO17802.1"/>
    </source>
</evidence>
<dbReference type="Proteomes" id="UP000000267">
    <property type="component" value="Unassembled WGS sequence"/>
</dbReference>
<dbReference type="GO" id="GO:1903450">
    <property type="term" value="P:regulation of G1 to G0 transition"/>
    <property type="evidence" value="ECO:0007669"/>
    <property type="project" value="EnsemblFungi"/>
</dbReference>
<dbReference type="CDD" id="cd07920">
    <property type="entry name" value="Pumilio"/>
    <property type="match status" value="1"/>
</dbReference>
<dbReference type="eggNOG" id="KOG2049">
    <property type="taxonomic scope" value="Eukaryota"/>
</dbReference>
<feature type="compositionally biased region" description="Polar residues" evidence="3">
    <location>
        <begin position="25"/>
        <end position="40"/>
    </location>
</feature>
<dbReference type="Pfam" id="PF00806">
    <property type="entry name" value="PUF"/>
    <property type="match status" value="7"/>
</dbReference>
<evidence type="ECO:0000259" key="4">
    <source>
        <dbReference type="PROSITE" id="PS50303"/>
    </source>
</evidence>
<accession>A7TIZ0</accession>
<dbReference type="AlphaFoldDB" id="A7TIZ0"/>
<sequence>MHQYNHQQRLSVNSVQSLVEPITPPSANNRNHTKNQSLDLSEFNPNQLSFVSDNKNASKIVDYSFFQAPPFEIEPNNPNLKNGNSTPSLLCNNNIKTTTQSSNLDIHSIPLLELDYVKLATDQYGCRFLQKKLESPSESMIVKDVLYEQIKPIILDLMLDPFGNYLIQKLSEYINSSQRSLIIQSIYPHVFQLSINQYGTRSFQKIIDTIDNEAQIDMIIKGFEQEYTTIKQIVTLINDLNGNHVIQKCILKFPTSKFNFIINAMVHEDNIIAISTHKHGCCVLQKLLSVSTLQQFFKISIKIVEYLPNLINDQFGNYIIQFLLDVRELDFYLVSEIYKKIELSLCQLSRLKFSSNVIEKFIKKIYKVMTSYIIPRKESSSNTSDDLFISTVGILFSIIDLFTNNLSNIIRDNYGNYVLQTLLDVRNYSEILKMHNVYSENEAGPLYDIILEFSNKIDNLFLLTKDFLPSIKTTSYAKKIKMKIKLYAELKGVNFTELMSKDVGSIKIQNGKILKANAFMHDYQNDNLDHTKKDISNRSHLKNNSNGISIGSVTNLQIDRNNENIRNSKSNVPSKDSSLNNDKYVIMNQGSNKNINNHIQNDRYIFSTNDDSTLLAKSMQNFSISSNPPVLFKSQSYAFSADAQNKNAIDYRVINRSQSMAMPLLNNVSFSHPTILTTESDKVHLTRLSNGDIDVFRNSPNMNLYWNVSQPSMNQNVNYGPLASSPANNESLYRHVCTNNHVSTDKTSNSSIFNLN</sequence>
<dbReference type="InterPro" id="IPR033712">
    <property type="entry name" value="Pumilio_RNA-bd"/>
</dbReference>
<dbReference type="OMA" id="PPLGQMN"/>
<evidence type="ECO:0000256" key="3">
    <source>
        <dbReference type="SAM" id="MobiDB-lite"/>
    </source>
</evidence>
<evidence type="ECO:0000256" key="1">
    <source>
        <dbReference type="ARBA" id="ARBA00022737"/>
    </source>
</evidence>
<feature type="repeat" description="Pumilio" evidence="2">
    <location>
        <begin position="302"/>
        <end position="339"/>
    </location>
</feature>
<dbReference type="KEGG" id="vpo:Kpol_541p44"/>
<dbReference type="STRING" id="436907.A7TIZ0"/>
<dbReference type="GO" id="GO:0008298">
    <property type="term" value="P:intracellular mRNA localization"/>
    <property type="evidence" value="ECO:0007669"/>
    <property type="project" value="EnsemblFungi"/>
</dbReference>
<name>A7TIZ0_VANPO</name>
<dbReference type="HOGENOM" id="CLU_017863_0_0_1"/>
<evidence type="ECO:0000256" key="2">
    <source>
        <dbReference type="PROSITE-ProRule" id="PRU00317"/>
    </source>
</evidence>
<feature type="repeat" description="Pumilio" evidence="2">
    <location>
        <begin position="226"/>
        <end position="263"/>
    </location>
</feature>
<feature type="repeat" description="Pumilio" evidence="2">
    <location>
        <begin position="149"/>
        <end position="184"/>
    </location>
</feature>
<dbReference type="PhylomeDB" id="A7TIZ0"/>
<dbReference type="GO" id="GO:1900153">
    <property type="term" value="P:positive regulation of nuclear-transcribed mRNA catabolic process, deadenylation-dependent decay"/>
    <property type="evidence" value="ECO:0007669"/>
    <property type="project" value="EnsemblFungi"/>
</dbReference>
<reference evidence="5 6" key="1">
    <citation type="journal article" date="2007" name="Proc. Natl. Acad. Sci. U.S.A.">
        <title>Independent sorting-out of thousands of duplicated gene pairs in two yeast species descended from a whole-genome duplication.</title>
        <authorList>
            <person name="Scannell D.R."/>
            <person name="Frank A.C."/>
            <person name="Conant G.C."/>
            <person name="Byrne K.P."/>
            <person name="Woolfit M."/>
            <person name="Wolfe K.H."/>
        </authorList>
    </citation>
    <scope>NUCLEOTIDE SEQUENCE [LARGE SCALE GENOMIC DNA]</scope>
    <source>
        <strain evidence="6">ATCC 22028 / DSM 70294 / BCRC 21397 / CBS 2163 / NBRC 10782 / NRRL Y-8283 / UCD 57-17</strain>
    </source>
</reference>
<feature type="repeat" description="Pumilio" evidence="2">
    <location>
        <begin position="400"/>
        <end position="439"/>
    </location>
</feature>
<keyword evidence="1" id="KW-0677">Repeat</keyword>
<gene>
    <name evidence="5" type="ORF">Kpol_541p44</name>
</gene>
<keyword evidence="6" id="KW-1185">Reference proteome</keyword>
<dbReference type="PANTHER" id="PTHR12537:SF80">
    <property type="entry name" value="SUPPRESSOR PROTEIN MPT5"/>
    <property type="match status" value="1"/>
</dbReference>
<protein>
    <recommendedName>
        <fullName evidence="4">PUM-HD domain-containing protein</fullName>
    </recommendedName>
</protein>